<dbReference type="Proteomes" id="UP000008555">
    <property type="component" value="Chromosome"/>
</dbReference>
<evidence type="ECO:0000313" key="2">
    <source>
        <dbReference type="EMBL" id="ABS76995.1"/>
    </source>
</evidence>
<dbReference type="RefSeq" id="WP_011996572.1">
    <property type="nucleotide sequence ID" value="NC_009727.1"/>
</dbReference>
<accession>A9KF51</accession>
<dbReference type="EMBL" id="CP000733">
    <property type="protein sequence ID" value="ABS76995.1"/>
    <property type="molecule type" value="Genomic_DNA"/>
</dbReference>
<evidence type="ECO:0000313" key="3">
    <source>
        <dbReference type="Proteomes" id="UP000008555"/>
    </source>
</evidence>
<dbReference type="HOGENOM" id="CLU_479606_0_0_6"/>
<feature type="transmembrane region" description="Helical" evidence="1">
    <location>
        <begin position="495"/>
        <end position="516"/>
    </location>
</feature>
<reference evidence="2 3" key="1">
    <citation type="journal article" date="2009" name="Infect. Immun.">
        <title>Comparative genomics reveal extensive transposon-mediated genomic plasticity and diversity among potential effector proteins within the genus Coxiella.</title>
        <authorList>
            <person name="Beare P.A."/>
            <person name="Unsworth N."/>
            <person name="Andoh M."/>
            <person name="Voth D.E."/>
            <person name="Omsland A."/>
            <person name="Gilk S.D."/>
            <person name="Williams K.P."/>
            <person name="Sobral B.W."/>
            <person name="Kupko J.J.III."/>
            <person name="Porcella S.F."/>
            <person name="Samuel J.E."/>
            <person name="Heinzen R.A."/>
        </authorList>
    </citation>
    <scope>NUCLEOTIDE SEQUENCE [LARGE SCALE GENOMIC DNA]</scope>
    <source>
        <strain evidence="2 3">Dugway 5J108-111</strain>
    </source>
</reference>
<feature type="transmembrane region" description="Helical" evidence="1">
    <location>
        <begin position="272"/>
        <end position="290"/>
    </location>
</feature>
<evidence type="ECO:0000256" key="1">
    <source>
        <dbReference type="SAM" id="Phobius"/>
    </source>
</evidence>
<proteinExistence type="predicted"/>
<feature type="transmembrane region" description="Helical" evidence="1">
    <location>
        <begin position="241"/>
        <end position="260"/>
    </location>
</feature>
<protein>
    <submittedName>
        <fullName evidence="2">Hypothetical membrane spanning protein</fullName>
    </submittedName>
</protein>
<gene>
    <name evidence="2" type="ordered locus">CBUD_0430</name>
</gene>
<dbReference type="AlphaFoldDB" id="A9KF51"/>
<sequence>MPSDRNGDSGTLLPLPGLWPTETTPLIERHKAATILDHFYSFLRKLSLPASLIQSLFSNTFFLMEFFKLIELDNPVIEGVAISMFALGTTGSFISTVSPHVTKERHSPHPRVNQFLSDCLYIFDFEIRLQEEVNQNQEIWFYFNDDQLKEDFKKEITDINELRETLKTLVDETYPNHTLAFITQDELEACNNDLPTQQRIYYWKKQPVNTNLTHVFIDIHSHMEGMLGGWPRAIIFRYLQAILPFMSGVLSVNHVLQHFIGGEEDMPLPRYIPMQVFAIAIALFKLSITWERKFKRGEKWWAEFYLRVKLGKSSICEILKICLTSPHNLLALCTYTASMFFFLEKGAIDQILKITCRISTACEHDFNALNPPPLSGWKLPVAYSLTAMSTITLIFTQIITDIDRYLQNQNAASGFCEKVTRLFQCLCRRDQNRETNPETLLEDLSSDSRQTTQKHFKVWVAVIAANTLEGCQQGLGIFTSMLSFLAHVTQQSPNAVLKTVAAVFAAGASLSYWGWLHRQGKDFLTKTAETVNQIKDYLPLSIFSCPSSHDSHEPIVANEAPVNYAPV</sequence>
<name>A9KF51_COXBN</name>
<feature type="transmembrane region" description="Helical" evidence="1">
    <location>
        <begin position="458"/>
        <end position="483"/>
    </location>
</feature>
<organism evidence="2 3">
    <name type="scientific">Coxiella burnetii (strain Dugway 5J108-111)</name>
    <dbReference type="NCBI Taxonomy" id="434922"/>
    <lineage>
        <taxon>Bacteria</taxon>
        <taxon>Pseudomonadati</taxon>
        <taxon>Pseudomonadota</taxon>
        <taxon>Gammaproteobacteria</taxon>
        <taxon>Legionellales</taxon>
        <taxon>Coxiellaceae</taxon>
        <taxon>Coxiella</taxon>
    </lineage>
</organism>
<dbReference type="KEGG" id="cbd:CBUD_0430"/>
<keyword evidence="1" id="KW-0812">Transmembrane</keyword>
<keyword evidence="1" id="KW-1133">Transmembrane helix</keyword>
<keyword evidence="1" id="KW-0472">Membrane</keyword>